<organism evidence="3 4">
    <name type="scientific">Streptomyces laurentii</name>
    <dbReference type="NCBI Taxonomy" id="39478"/>
    <lineage>
        <taxon>Bacteria</taxon>
        <taxon>Bacillati</taxon>
        <taxon>Actinomycetota</taxon>
        <taxon>Actinomycetes</taxon>
        <taxon>Kitasatosporales</taxon>
        <taxon>Streptomycetaceae</taxon>
        <taxon>Streptomyces</taxon>
    </lineage>
</organism>
<feature type="signal peptide" evidence="2">
    <location>
        <begin position="1"/>
        <end position="18"/>
    </location>
</feature>
<feature type="region of interest" description="Disordered" evidence="1">
    <location>
        <begin position="24"/>
        <end position="91"/>
    </location>
</feature>
<evidence type="ECO:0008006" key="5">
    <source>
        <dbReference type="Google" id="ProtNLM"/>
    </source>
</evidence>
<feature type="compositionally biased region" description="Low complexity" evidence="1">
    <location>
        <begin position="73"/>
        <end position="82"/>
    </location>
</feature>
<sequence>MIRTRLKLAATLTVVVLALTGFQTGRGGHGSHGGSSDHGKSDDSGGGCSTSSKKNHYDDDDDDYGSGSGSDSGNGDDSSSSSPSPTASVAPDVEVVVVDCVKPAEKKRKNRAARKADTTATVRVKAKPGVTGLYRVALTFQERENVPVDSGEILVSVDGTSEKLYDVKMKNPGSVDKAKICTVGNVWEDETATTSPAQPR</sequence>
<evidence type="ECO:0000256" key="2">
    <source>
        <dbReference type="SAM" id="SignalP"/>
    </source>
</evidence>
<keyword evidence="2" id="KW-0732">Signal</keyword>
<keyword evidence="4" id="KW-1185">Reference proteome</keyword>
<proteinExistence type="predicted"/>
<accession>A0A160NYR0</accession>
<feature type="compositionally biased region" description="Gly residues" evidence="1">
    <location>
        <begin position="24"/>
        <end position="33"/>
    </location>
</feature>
<name>A0A160NYR0_STRLU</name>
<evidence type="ECO:0000313" key="3">
    <source>
        <dbReference type="EMBL" id="BAU84069.1"/>
    </source>
</evidence>
<reference evidence="3 4" key="1">
    <citation type="journal article" date="2016" name="Genome Announc.">
        <title>Complete Genome Sequence of Thiostrepton-Producing Streptomyces laurentii ATCC 31255.</title>
        <authorList>
            <person name="Doi K."/>
            <person name="Fujino Y."/>
            <person name="Nagayoshi Y."/>
            <person name="Ohshima T."/>
            <person name="Ogata S."/>
        </authorList>
    </citation>
    <scope>NUCLEOTIDE SEQUENCE [LARGE SCALE GENOMIC DNA]</scope>
    <source>
        <strain evidence="3 4">ATCC 31255</strain>
    </source>
</reference>
<feature type="chain" id="PRO_5038926578" description="Secreted protein" evidence="2">
    <location>
        <begin position="19"/>
        <end position="200"/>
    </location>
</feature>
<dbReference type="AlphaFoldDB" id="A0A160NYR0"/>
<dbReference type="EMBL" id="AP017424">
    <property type="protein sequence ID" value="BAU84069.1"/>
    <property type="molecule type" value="Genomic_DNA"/>
</dbReference>
<evidence type="ECO:0000313" key="4">
    <source>
        <dbReference type="Proteomes" id="UP000217676"/>
    </source>
</evidence>
<dbReference type="Proteomes" id="UP000217676">
    <property type="component" value="Chromosome"/>
</dbReference>
<gene>
    <name evidence="3" type="ORF">SLA_3155</name>
</gene>
<protein>
    <recommendedName>
        <fullName evidence="5">Secreted protein</fullName>
    </recommendedName>
</protein>
<evidence type="ECO:0000256" key="1">
    <source>
        <dbReference type="SAM" id="MobiDB-lite"/>
    </source>
</evidence>
<dbReference type="KEGG" id="slau:SLA_3155"/>